<evidence type="ECO:0000313" key="1">
    <source>
        <dbReference type="EMBL" id="ROZ84050.1"/>
    </source>
</evidence>
<name>A0ABX9XLB6_9PSED</name>
<sequence length="60" mass="6428">MLQFFDDANPLTVQIAWLTLLLWRVGSAGVCVCTGRVAISAASVALRCDKVAAELRPPVL</sequence>
<protein>
    <submittedName>
        <fullName evidence="1">Uncharacterized protein</fullName>
    </submittedName>
</protein>
<gene>
    <name evidence="1" type="ORF">EF096_11435</name>
</gene>
<accession>A0ABX9XLB6</accession>
<dbReference type="Proteomes" id="UP000275199">
    <property type="component" value="Unassembled WGS sequence"/>
</dbReference>
<organism evidence="1 2">
    <name type="scientific">Pseudomonas neustonica</name>
    <dbReference type="NCBI Taxonomy" id="2487346"/>
    <lineage>
        <taxon>Bacteria</taxon>
        <taxon>Pseudomonadati</taxon>
        <taxon>Pseudomonadota</taxon>
        <taxon>Gammaproteobacteria</taxon>
        <taxon>Pseudomonadales</taxon>
        <taxon>Pseudomonadaceae</taxon>
        <taxon>Pseudomonas</taxon>
    </lineage>
</organism>
<reference evidence="1 2" key="1">
    <citation type="submission" date="2018-11" db="EMBL/GenBank/DDBJ databases">
        <authorList>
            <person name="Jang G.I."/>
            <person name="Hwang C.Y."/>
        </authorList>
    </citation>
    <scope>NUCLEOTIDE SEQUENCE [LARGE SCALE GENOMIC DNA]</scope>
    <source>
        <strain evidence="1 2">SSM26</strain>
    </source>
</reference>
<proteinExistence type="predicted"/>
<comment type="caution">
    <text evidence="1">The sequence shown here is derived from an EMBL/GenBank/DDBJ whole genome shotgun (WGS) entry which is preliminary data.</text>
</comment>
<evidence type="ECO:0000313" key="2">
    <source>
        <dbReference type="Proteomes" id="UP000275199"/>
    </source>
</evidence>
<dbReference type="EMBL" id="RKKU01000013">
    <property type="protein sequence ID" value="ROZ84050.1"/>
    <property type="molecule type" value="Genomic_DNA"/>
</dbReference>
<keyword evidence="2" id="KW-1185">Reference proteome</keyword>